<feature type="compositionally biased region" description="Gly residues" evidence="1">
    <location>
        <begin position="198"/>
        <end position="217"/>
    </location>
</feature>
<feature type="region of interest" description="Disordered" evidence="1">
    <location>
        <begin position="115"/>
        <end position="218"/>
    </location>
</feature>
<feature type="compositionally biased region" description="Pro residues" evidence="1">
    <location>
        <begin position="117"/>
        <end position="128"/>
    </location>
</feature>
<dbReference type="AlphaFoldDB" id="A0A4Q4QY22"/>
<evidence type="ECO:0000313" key="2">
    <source>
        <dbReference type="EMBL" id="RYO48156.1"/>
    </source>
</evidence>
<feature type="compositionally biased region" description="Low complexity" evidence="1">
    <location>
        <begin position="45"/>
        <end position="55"/>
    </location>
</feature>
<dbReference type="OrthoDB" id="5385910at2759"/>
<accession>A0A4Q4QY22</accession>
<gene>
    <name evidence="2" type="ORF">AA0113_g10156</name>
</gene>
<evidence type="ECO:0000313" key="3">
    <source>
        <dbReference type="Proteomes" id="UP000293823"/>
    </source>
</evidence>
<dbReference type="EMBL" id="PEJP01000050">
    <property type="protein sequence ID" value="RYO48156.1"/>
    <property type="molecule type" value="Genomic_DNA"/>
</dbReference>
<comment type="caution">
    <text evidence="2">The sequence shown here is derived from an EMBL/GenBank/DDBJ whole genome shotgun (WGS) entry which is preliminary data.</text>
</comment>
<feature type="compositionally biased region" description="Polar residues" evidence="1">
    <location>
        <begin position="165"/>
        <end position="179"/>
    </location>
</feature>
<dbReference type="Proteomes" id="UP000293823">
    <property type="component" value="Unassembled WGS sequence"/>
</dbReference>
<feature type="compositionally biased region" description="Polar residues" evidence="1">
    <location>
        <begin position="26"/>
        <end position="38"/>
    </location>
</feature>
<sequence length="251" mass="24830">MPPIPIHKNAPIAPTSTTAAKADGITPSTASSNDTSHNNPPPTRTTPAYAPATTTQHVSSQPPAPQPGARPAAPTGTGGRGAGMSENYRDGSTPAAPQPGATAMPTATVITTETRQAPPPQFSHPPPSDSMLAGRSTTTSTTPSASAAAGKPGPTVLNYGPAASPFQTADTAQAQPTRTSLEHPPGYVQAPDNAPYTAGGGIGGPSGAGGDGEGEGVGAQAWSMLNKAGEALKKGEESVWRAVKGKNGGGF</sequence>
<reference evidence="3" key="1">
    <citation type="journal article" date="2019" name="bioRxiv">
        <title>Genomics, evolutionary history and diagnostics of the Alternaria alternata species group including apple and Asian pear pathotypes.</title>
        <authorList>
            <person name="Armitage A.D."/>
            <person name="Cockerton H.M."/>
            <person name="Sreenivasaprasad S."/>
            <person name="Woodhall J.W."/>
            <person name="Lane C.R."/>
            <person name="Harrison R.J."/>
            <person name="Clarkson J.P."/>
        </authorList>
    </citation>
    <scope>NUCLEOTIDE SEQUENCE [LARGE SCALE GENOMIC DNA]</scope>
    <source>
        <strain evidence="3">RGR 97.0016</strain>
    </source>
</reference>
<protein>
    <submittedName>
        <fullName evidence="2">Uncharacterized protein</fullName>
    </submittedName>
</protein>
<feature type="compositionally biased region" description="Low complexity" evidence="1">
    <location>
        <begin position="129"/>
        <end position="155"/>
    </location>
</feature>
<name>A0A4Q4QY22_9PLEO</name>
<feature type="region of interest" description="Disordered" evidence="1">
    <location>
        <begin position="1"/>
        <end position="102"/>
    </location>
</feature>
<evidence type="ECO:0000256" key="1">
    <source>
        <dbReference type="SAM" id="MobiDB-lite"/>
    </source>
</evidence>
<proteinExistence type="predicted"/>
<keyword evidence="3" id="KW-1185">Reference proteome</keyword>
<organism evidence="2 3">
    <name type="scientific">Alternaria arborescens</name>
    <dbReference type="NCBI Taxonomy" id="156630"/>
    <lineage>
        <taxon>Eukaryota</taxon>
        <taxon>Fungi</taxon>
        <taxon>Dikarya</taxon>
        <taxon>Ascomycota</taxon>
        <taxon>Pezizomycotina</taxon>
        <taxon>Dothideomycetes</taxon>
        <taxon>Pleosporomycetidae</taxon>
        <taxon>Pleosporales</taxon>
        <taxon>Pleosporineae</taxon>
        <taxon>Pleosporaceae</taxon>
        <taxon>Alternaria</taxon>
        <taxon>Alternaria sect. Alternaria</taxon>
    </lineage>
</organism>